<comment type="caution">
    <text evidence="1">The sequence shown here is derived from an EMBL/GenBank/DDBJ whole genome shotgun (WGS) entry which is preliminary data.</text>
</comment>
<sequence>MKRPEIIALYLPQFHPIPENDKWWGKGFTEWTNVKKSKPLFKGHDQPRIPTELGYYDLRNPEIRQKQADLAKLAGVTSFCYWHYWFGNGKRLMADIYDEVLASGKPDFGFCLGWANHSWYSKTWNKDGTTSNNLLIGQEYPGIEDEKMHFELLLRSFKDPRYTKINGKPFFLIYDPVSVPKEYLDNFRKWTKEAGFPDLYLVGEITKSNYIKPMLREKGFDAVVYQGLNYTRHDTLLGKMGKIGHYIDYKLKPIKSFFTKKPAFLYDYRLYYKEFVTKRDYENDVIPQLFTQWDHSPRSGANGVIYWHTEPEYFKKHCMMAFDAIKNKPADGQVLILKSWNEWGEGNYMEPDKTHGRGFINALHDAIDEYYGKE</sequence>
<proteinExistence type="predicted"/>
<accession>A0AA91A3M3</accession>
<dbReference type="InterPro" id="IPR032719">
    <property type="entry name" value="WbsX"/>
</dbReference>
<organism evidence="1 2">
    <name type="scientific">Segatella copri</name>
    <dbReference type="NCBI Taxonomy" id="165179"/>
    <lineage>
        <taxon>Bacteria</taxon>
        <taxon>Pseudomonadati</taxon>
        <taxon>Bacteroidota</taxon>
        <taxon>Bacteroidia</taxon>
        <taxon>Bacteroidales</taxon>
        <taxon>Prevotellaceae</taxon>
        <taxon>Segatella</taxon>
    </lineage>
</organism>
<evidence type="ECO:0000313" key="1">
    <source>
        <dbReference type="EMBL" id="MQO09668.1"/>
    </source>
</evidence>
<dbReference type="RefSeq" id="WP_153097063.1">
    <property type="nucleotide sequence ID" value="NZ_DAWDMP010000001.1"/>
</dbReference>
<name>A0AA91A3M3_9BACT</name>
<reference evidence="2" key="1">
    <citation type="submission" date="2019-09" db="EMBL/GenBank/DDBJ databases">
        <title>Distinct polysaccharide growth profiles of human intestinal Prevotella copri isolates.</title>
        <authorList>
            <person name="Fehlner-Peach H."/>
            <person name="Magnabosco C."/>
            <person name="Raghavan V."/>
            <person name="Scher J.U."/>
            <person name="Tett A."/>
            <person name="Cox L.M."/>
            <person name="Gottsegen C."/>
            <person name="Watters A."/>
            <person name="Wiltshire- Gordon J.D."/>
            <person name="Segata N."/>
            <person name="Bonneau R."/>
            <person name="Littman D.R."/>
        </authorList>
    </citation>
    <scope>NUCLEOTIDE SEQUENCE [LARGE SCALE GENOMIC DNA]</scope>
    <source>
        <strain evidence="2">iA624</strain>
    </source>
</reference>
<dbReference type="CDD" id="cd11579">
    <property type="entry name" value="Glyco_tran_WbsX"/>
    <property type="match status" value="1"/>
</dbReference>
<evidence type="ECO:0000313" key="2">
    <source>
        <dbReference type="Proteomes" id="UP000405805"/>
    </source>
</evidence>
<dbReference type="PANTHER" id="PTHR41244">
    <property type="entry name" value="RHAMNAN SYNTHESIS F"/>
    <property type="match status" value="1"/>
</dbReference>
<dbReference type="AlphaFoldDB" id="A0AA91A3M3"/>
<dbReference type="EMBL" id="VZBP01000106">
    <property type="protein sequence ID" value="MQO09668.1"/>
    <property type="molecule type" value="Genomic_DNA"/>
</dbReference>
<gene>
    <name evidence="1" type="ORF">F7D57_08080</name>
</gene>
<dbReference type="Proteomes" id="UP000405805">
    <property type="component" value="Unassembled WGS sequence"/>
</dbReference>
<protein>
    <submittedName>
        <fullName evidence="1">Lipopolysaccharide biosynthesis protein</fullName>
    </submittedName>
</protein>
<dbReference type="Gene3D" id="3.20.20.80">
    <property type="entry name" value="Glycosidases"/>
    <property type="match status" value="1"/>
</dbReference>
<dbReference type="Pfam" id="PF14307">
    <property type="entry name" value="Glyco_tran_WbsX"/>
    <property type="match status" value="1"/>
</dbReference>
<dbReference type="PANTHER" id="PTHR41244:SF1">
    <property type="entry name" value="GLYCOSYLTRANSFERASE"/>
    <property type="match status" value="1"/>
</dbReference>